<evidence type="ECO:0000259" key="6">
    <source>
        <dbReference type="SMART" id="SM00363"/>
    </source>
</evidence>
<dbReference type="InterPro" id="IPR006224">
    <property type="entry name" value="PsdUridine_synth_RluA-like_CS"/>
</dbReference>
<evidence type="ECO:0000256" key="5">
    <source>
        <dbReference type="SAM" id="MobiDB-lite"/>
    </source>
</evidence>
<evidence type="ECO:0000313" key="8">
    <source>
        <dbReference type="Proteomes" id="UP001320148"/>
    </source>
</evidence>
<dbReference type="InterPro" id="IPR050188">
    <property type="entry name" value="RluA_PseudoU_synthase"/>
</dbReference>
<dbReference type="PANTHER" id="PTHR21600:SF44">
    <property type="entry name" value="RIBOSOMAL LARGE SUBUNIT PSEUDOURIDINE SYNTHASE D"/>
    <property type="match status" value="1"/>
</dbReference>
<feature type="domain" description="RNA-binding S4" evidence="6">
    <location>
        <begin position="10"/>
        <end position="69"/>
    </location>
</feature>
<dbReference type="EMBL" id="AP024488">
    <property type="protein sequence ID" value="BCS98808.1"/>
    <property type="molecule type" value="Genomic_DNA"/>
</dbReference>
<reference evidence="7 8" key="1">
    <citation type="submission" date="2021-02" db="EMBL/GenBank/DDBJ databases">
        <title>Complete genome of Desulfoluna sp. strain ASN36.</title>
        <authorList>
            <person name="Takahashi A."/>
            <person name="Kojima H."/>
            <person name="Fukui M."/>
        </authorList>
    </citation>
    <scope>NUCLEOTIDE SEQUENCE [LARGE SCALE GENOMIC DNA]</scope>
    <source>
        <strain evidence="7 8">ASN36</strain>
    </source>
</reference>
<evidence type="ECO:0000256" key="4">
    <source>
        <dbReference type="RuleBase" id="RU362028"/>
    </source>
</evidence>
<dbReference type="Gene3D" id="3.10.290.10">
    <property type="entry name" value="RNA-binding S4 domain"/>
    <property type="match status" value="1"/>
</dbReference>
<comment type="similarity">
    <text evidence="1 4">Belongs to the pseudouridine synthase RluA family.</text>
</comment>
<proteinExistence type="inferred from homology"/>
<organism evidence="7 8">
    <name type="scientific">Desulfoluna limicola</name>
    <dbReference type="NCBI Taxonomy" id="2810562"/>
    <lineage>
        <taxon>Bacteria</taxon>
        <taxon>Pseudomonadati</taxon>
        <taxon>Thermodesulfobacteriota</taxon>
        <taxon>Desulfobacteria</taxon>
        <taxon>Desulfobacterales</taxon>
        <taxon>Desulfolunaceae</taxon>
        <taxon>Desulfoluna</taxon>
    </lineage>
</organism>
<dbReference type="PROSITE" id="PS50889">
    <property type="entry name" value="S4"/>
    <property type="match status" value="1"/>
</dbReference>
<dbReference type="EC" id="5.4.99.-" evidence="4"/>
<dbReference type="InterPro" id="IPR002942">
    <property type="entry name" value="S4_RNA-bd"/>
</dbReference>
<evidence type="ECO:0000256" key="1">
    <source>
        <dbReference type="ARBA" id="ARBA00010876"/>
    </source>
</evidence>
<dbReference type="NCBIfam" id="TIGR00005">
    <property type="entry name" value="rluA_subfam"/>
    <property type="match status" value="1"/>
</dbReference>
<dbReference type="RefSeq" id="WP_236890180.1">
    <property type="nucleotide sequence ID" value="NZ_AP024488.1"/>
</dbReference>
<dbReference type="Proteomes" id="UP001320148">
    <property type="component" value="Chromosome"/>
</dbReference>
<comment type="catalytic activity">
    <reaction evidence="4">
        <text>a uridine in RNA = a pseudouridine in RNA</text>
        <dbReference type="Rhea" id="RHEA:48348"/>
        <dbReference type="Rhea" id="RHEA-COMP:12068"/>
        <dbReference type="Rhea" id="RHEA-COMP:12069"/>
        <dbReference type="ChEBI" id="CHEBI:65314"/>
        <dbReference type="ChEBI" id="CHEBI:65315"/>
    </reaction>
</comment>
<feature type="region of interest" description="Disordered" evidence="5">
    <location>
        <begin position="181"/>
        <end position="200"/>
    </location>
</feature>
<dbReference type="InterPro" id="IPR036986">
    <property type="entry name" value="S4_RNA-bd_sf"/>
</dbReference>
<sequence length="313" mass="34675">MTVTTEDHGRRLDLFVADKGLVLSRSQASHFIKHGHITVDGEVKKPKHKVREGESVAAVLPEVKPLDLAPEAIDLEIIHADDDLVVVNKQRGLVVHPAAGHESGTLVNAMLHHFPHMEGICGELRPGIVHRLDKDTTGLIVVALNQKTLLELTRQFKAREVKKRYRALVFGAVSHERGIIDQPIGRDPRDRKRMGVNSPVGRASETHYTVADRYPGATLLDVDLKTGRTHQIRVHTHWLGHPVVGDPVYTRRKADRDLPQSAPLRAVIRQLSGQLLHAHTLAFDHPGTGDRMEFTAPLPDDFTEVLALLGASE</sequence>
<evidence type="ECO:0000256" key="2">
    <source>
        <dbReference type="ARBA" id="ARBA00023235"/>
    </source>
</evidence>
<dbReference type="PANTHER" id="PTHR21600">
    <property type="entry name" value="MITOCHONDRIAL RNA PSEUDOURIDINE SYNTHASE"/>
    <property type="match status" value="1"/>
</dbReference>
<evidence type="ECO:0000313" key="7">
    <source>
        <dbReference type="EMBL" id="BCS98808.1"/>
    </source>
</evidence>
<dbReference type="SUPFAM" id="SSF55120">
    <property type="entry name" value="Pseudouridine synthase"/>
    <property type="match status" value="1"/>
</dbReference>
<dbReference type="CDD" id="cd02869">
    <property type="entry name" value="PseudoU_synth_RluA_like"/>
    <property type="match status" value="1"/>
</dbReference>
<gene>
    <name evidence="7" type="primary">rluD</name>
    <name evidence="7" type="ORF">DSLASN_44400</name>
</gene>
<protein>
    <recommendedName>
        <fullName evidence="4">Pseudouridine synthase</fullName>
        <ecNumber evidence="4">5.4.99.-</ecNumber>
    </recommendedName>
</protein>
<accession>A0ABN6F9H5</accession>
<dbReference type="SMART" id="SM00363">
    <property type="entry name" value="S4"/>
    <property type="match status" value="1"/>
</dbReference>
<name>A0ABN6F9H5_9BACT</name>
<keyword evidence="2 4" id="KW-0413">Isomerase</keyword>
<feature type="compositionally biased region" description="Basic and acidic residues" evidence="5">
    <location>
        <begin position="181"/>
        <end position="190"/>
    </location>
</feature>
<dbReference type="PROSITE" id="PS01129">
    <property type="entry name" value="PSI_RLU"/>
    <property type="match status" value="1"/>
</dbReference>
<keyword evidence="8" id="KW-1185">Reference proteome</keyword>
<dbReference type="CDD" id="cd00165">
    <property type="entry name" value="S4"/>
    <property type="match status" value="1"/>
</dbReference>
<evidence type="ECO:0000256" key="3">
    <source>
        <dbReference type="PROSITE-ProRule" id="PRU00182"/>
    </source>
</evidence>
<dbReference type="Gene3D" id="3.30.2350.10">
    <property type="entry name" value="Pseudouridine synthase"/>
    <property type="match status" value="1"/>
</dbReference>
<dbReference type="InterPro" id="IPR006225">
    <property type="entry name" value="PsdUridine_synth_RluC/D"/>
</dbReference>
<keyword evidence="3" id="KW-0694">RNA-binding</keyword>
<dbReference type="InterPro" id="IPR020103">
    <property type="entry name" value="PsdUridine_synth_cat_dom_sf"/>
</dbReference>
<dbReference type="Pfam" id="PF00849">
    <property type="entry name" value="PseudoU_synth_2"/>
    <property type="match status" value="1"/>
</dbReference>
<dbReference type="InterPro" id="IPR006145">
    <property type="entry name" value="PsdUridine_synth_RsuA/RluA"/>
</dbReference>
<comment type="function">
    <text evidence="4">Responsible for synthesis of pseudouridine from uracil.</text>
</comment>
<dbReference type="Pfam" id="PF01479">
    <property type="entry name" value="S4"/>
    <property type="match status" value="1"/>
</dbReference>
<dbReference type="SUPFAM" id="SSF55174">
    <property type="entry name" value="Alpha-L RNA-binding motif"/>
    <property type="match status" value="1"/>
</dbReference>